<feature type="region of interest" description="Disordered" evidence="1">
    <location>
        <begin position="1"/>
        <end position="81"/>
    </location>
</feature>
<evidence type="ECO:0000313" key="4">
    <source>
        <dbReference type="Proteomes" id="UP000233100"/>
    </source>
</evidence>
<keyword evidence="4" id="KW-1185">Reference proteome</keyword>
<protein>
    <submittedName>
        <fullName evidence="2">Macaca fascicularis brain cDNA clone: QflA-20782, similar to human myosin X (MYO10), mRNA, RefSeq: NM_012334.1</fullName>
    </submittedName>
</protein>
<feature type="compositionally biased region" description="Basic residues" evidence="1">
    <location>
        <begin position="110"/>
        <end position="119"/>
    </location>
</feature>
<dbReference type="STRING" id="9541.ENSMFAP00000027530"/>
<feature type="region of interest" description="Disordered" evidence="1">
    <location>
        <begin position="100"/>
        <end position="119"/>
    </location>
</feature>
<dbReference type="Ensembl" id="ENSMFAT00000001715.2">
    <property type="protein sequence ID" value="ENSMFAP00000027530.2"/>
    <property type="gene ID" value="ENSMFAG00000044958.2"/>
</dbReference>
<dbReference type="AlphaFoldDB" id="I7GNF7"/>
<reference evidence="3" key="3">
    <citation type="submission" date="2025-05" db="UniProtKB">
        <authorList>
            <consortium name="Ensembl"/>
        </authorList>
    </citation>
    <scope>IDENTIFICATION</scope>
</reference>
<dbReference type="GeneTree" id="ENSGT00940000155469"/>
<accession>I7GNF7</accession>
<proteinExistence type="evidence at transcript level"/>
<evidence type="ECO:0000313" key="3">
    <source>
        <dbReference type="Ensembl" id="ENSMFAP00000027530.2"/>
    </source>
</evidence>
<feature type="compositionally biased region" description="Basic residues" evidence="1">
    <location>
        <begin position="17"/>
        <end position="29"/>
    </location>
</feature>
<organism evidence="2">
    <name type="scientific">Macaca fascicularis</name>
    <name type="common">Crab-eating macaque</name>
    <name type="synonym">Cynomolgus monkey</name>
    <dbReference type="NCBI Taxonomy" id="9541"/>
    <lineage>
        <taxon>Eukaryota</taxon>
        <taxon>Metazoa</taxon>
        <taxon>Chordata</taxon>
        <taxon>Craniata</taxon>
        <taxon>Vertebrata</taxon>
        <taxon>Euteleostomi</taxon>
        <taxon>Mammalia</taxon>
        <taxon>Eutheria</taxon>
        <taxon>Euarchontoglires</taxon>
        <taxon>Primates</taxon>
        <taxon>Haplorrhini</taxon>
        <taxon>Catarrhini</taxon>
        <taxon>Cercopithecidae</taxon>
        <taxon>Cercopithecinae</taxon>
        <taxon>Macaca</taxon>
    </lineage>
</organism>
<dbReference type="Proteomes" id="UP000233100">
    <property type="component" value="Chromosome 6"/>
</dbReference>
<feature type="compositionally biased region" description="Low complexity" evidence="1">
    <location>
        <begin position="30"/>
        <end position="44"/>
    </location>
</feature>
<reference evidence="3 4" key="2">
    <citation type="submission" date="2013-03" db="EMBL/GenBank/DDBJ databases">
        <authorList>
            <person name="Warren W."/>
            <person name="Wilson R.K."/>
        </authorList>
    </citation>
    <scope>NUCLEOTIDE SEQUENCE</scope>
</reference>
<dbReference type="VEuPathDB" id="HostDB:ENSMFAG00000044958"/>
<sequence>MRGEAQLQLQPALPRGGGRRGLRSRRRRLQGLPQPQRARPLRPANEWHPDQRRLFGGGPLHERHGGAHQPQRGQHSAAHPVSAGLREPAQLLQRRVHLLHAPECRGPPLPRRRLRLRPG</sequence>
<dbReference type="Bgee" id="ENSMFAG00000044958">
    <property type="expression patterns" value="Expressed in lung and 13 other cell types or tissues"/>
</dbReference>
<dbReference type="EMBL" id="AB173053">
    <property type="protein sequence ID" value="BAE90115.1"/>
    <property type="molecule type" value="mRNA"/>
</dbReference>
<reference evidence="2" key="1">
    <citation type="journal article" date="2007" name="PLoS Biol.">
        <title>Rate of evolution in brain-expressed genes in humans and other primates.</title>
        <authorList>
            <person name="Wang H.-Y."/>
            <person name="Chien H.-C."/>
            <person name="Osada N."/>
            <person name="Hashimoto K."/>
            <person name="Sugano S."/>
            <person name="Gojobori T."/>
            <person name="Chou C.-K."/>
            <person name="Tsai S.-F."/>
            <person name="Wu C.-I."/>
            <person name="Shen C.-K.J."/>
        </authorList>
    </citation>
    <scope>NUCLEOTIDE SEQUENCE</scope>
</reference>
<accession>A0A2K5VRU9</accession>
<evidence type="ECO:0000256" key="1">
    <source>
        <dbReference type="SAM" id="MobiDB-lite"/>
    </source>
</evidence>
<evidence type="ECO:0000313" key="2">
    <source>
        <dbReference type="EMBL" id="BAE90115.1"/>
    </source>
</evidence>
<name>I7GNF7_MACFA</name>